<keyword evidence="1" id="KW-0472">Membrane</keyword>
<evidence type="ECO:0008006" key="4">
    <source>
        <dbReference type="Google" id="ProtNLM"/>
    </source>
</evidence>
<organism evidence="2 3">
    <name type="scientific">Mucilaginibacter corticis</name>
    <dbReference type="NCBI Taxonomy" id="2597670"/>
    <lineage>
        <taxon>Bacteria</taxon>
        <taxon>Pseudomonadati</taxon>
        <taxon>Bacteroidota</taxon>
        <taxon>Sphingobacteriia</taxon>
        <taxon>Sphingobacteriales</taxon>
        <taxon>Sphingobacteriaceae</taxon>
        <taxon>Mucilaginibacter</taxon>
    </lineage>
</organism>
<accession>A0A556M7I5</accession>
<keyword evidence="1" id="KW-0812">Transmembrane</keyword>
<sequence length="178" mass="19674">MKNNRLIRFLIRQEKKAVDWKARNGLNILRVSLGLVFIWFGILKFFPGVSAAEVIAGKTIAKLTFGFVQPRFSMPVLAIWECTIGLGLISKKWLTLTLALLYLQMAGTFLPLFFFPHETFTSSVLVPTLLGQYIIKNIVLMSGGIVIGATVKGGRLTSRPDVPLKPAKAGTLIVSINR</sequence>
<dbReference type="EMBL" id="VLPK01000008">
    <property type="protein sequence ID" value="TSJ35883.1"/>
    <property type="molecule type" value="Genomic_DNA"/>
</dbReference>
<proteinExistence type="predicted"/>
<dbReference type="Proteomes" id="UP000318733">
    <property type="component" value="Unassembled WGS sequence"/>
</dbReference>
<keyword evidence="1" id="KW-1133">Transmembrane helix</keyword>
<keyword evidence="3" id="KW-1185">Reference proteome</keyword>
<evidence type="ECO:0000256" key="1">
    <source>
        <dbReference type="SAM" id="Phobius"/>
    </source>
</evidence>
<comment type="caution">
    <text evidence="2">The sequence shown here is derived from an EMBL/GenBank/DDBJ whole genome shotgun (WGS) entry which is preliminary data.</text>
</comment>
<dbReference type="OrthoDB" id="265224at2"/>
<evidence type="ECO:0000313" key="2">
    <source>
        <dbReference type="EMBL" id="TSJ35883.1"/>
    </source>
</evidence>
<feature type="transmembrane region" description="Helical" evidence="1">
    <location>
        <begin position="31"/>
        <end position="52"/>
    </location>
</feature>
<feature type="transmembrane region" description="Helical" evidence="1">
    <location>
        <begin position="96"/>
        <end position="114"/>
    </location>
</feature>
<dbReference type="RefSeq" id="WP_144250757.1">
    <property type="nucleotide sequence ID" value="NZ_VLPK01000008.1"/>
</dbReference>
<feature type="transmembrane region" description="Helical" evidence="1">
    <location>
        <begin position="134"/>
        <end position="151"/>
    </location>
</feature>
<dbReference type="AlphaFoldDB" id="A0A556M7I5"/>
<feature type="transmembrane region" description="Helical" evidence="1">
    <location>
        <begin position="72"/>
        <end position="89"/>
    </location>
</feature>
<protein>
    <recommendedName>
        <fullName evidence="4">DoxX family membrane protein</fullName>
    </recommendedName>
</protein>
<evidence type="ECO:0000313" key="3">
    <source>
        <dbReference type="Proteomes" id="UP000318733"/>
    </source>
</evidence>
<name>A0A556M7I5_9SPHI</name>
<gene>
    <name evidence="2" type="ORF">FO440_23465</name>
</gene>
<reference evidence="2 3" key="1">
    <citation type="submission" date="2019-07" db="EMBL/GenBank/DDBJ databases">
        <authorList>
            <person name="Huq M.A."/>
        </authorList>
    </citation>
    <scope>NUCLEOTIDE SEQUENCE [LARGE SCALE GENOMIC DNA]</scope>
    <source>
        <strain evidence="2 3">MAH-19</strain>
    </source>
</reference>